<sequence length="297" mass="34670">MIRKFIDVCKYKISKTIYRNICNNKMKHNMNFWPHIKISRNADGKIDTIFFKKRQIDIADFEFSSGKPLIIIASGPSVADINVDFFDSEKFDILGVNGSYKLRSHVSFKYHMIIDITFVINRIDIVFDILNDNSLTLLTTMDCLNEILTKHYSFVIKCKILIIEHIEQPVYKKKIELFDIKDDELIIRENAAFSLNLNKGFFDGSTVAYAALQMAFFLNYKKIYLSGLDMNNFDKPRFYENPEDILNTELDKNFENIIVPCFELSYELAKRHGVIIYNLSRYSAITSFEKIDYTAVP</sequence>
<organism evidence="1 2">
    <name type="scientific">Xenorhabdus griffiniae</name>
    <dbReference type="NCBI Taxonomy" id="351672"/>
    <lineage>
        <taxon>Bacteria</taxon>
        <taxon>Pseudomonadati</taxon>
        <taxon>Pseudomonadota</taxon>
        <taxon>Gammaproteobacteria</taxon>
        <taxon>Enterobacterales</taxon>
        <taxon>Morganellaceae</taxon>
        <taxon>Xenorhabdus</taxon>
    </lineage>
</organism>
<evidence type="ECO:0000313" key="1">
    <source>
        <dbReference type="EMBL" id="WNH02114.1"/>
    </source>
</evidence>
<protein>
    <recommendedName>
        <fullName evidence="3">Lipopolysaccharide core biosynthesis protein RfaZ</fullName>
    </recommendedName>
</protein>
<proteinExistence type="predicted"/>
<accession>A0ABY9XHN2</accession>
<name>A0ABY9XHN2_9GAMM</name>
<dbReference type="GeneID" id="88858014"/>
<dbReference type="RefSeq" id="WP_189759433.1">
    <property type="nucleotide sequence ID" value="NZ_CAWPOQ010000201.1"/>
</dbReference>
<evidence type="ECO:0008006" key="3">
    <source>
        <dbReference type="Google" id="ProtNLM"/>
    </source>
</evidence>
<gene>
    <name evidence="1" type="ORF">QL112_020620</name>
</gene>
<keyword evidence="2" id="KW-1185">Reference proteome</keyword>
<reference evidence="1 2" key="1">
    <citation type="journal article" date="2023" name="Access Microbiol">
        <title>The genome of a steinernematid-associated Pseudomonas piscis bacterium encodes the biosynthesis of insect toxins.</title>
        <authorList>
            <person name="Awori R.M."/>
            <person name="Hendre P."/>
            <person name="Amugune N.O."/>
        </authorList>
    </citation>
    <scope>NUCLEOTIDE SEQUENCE [LARGE SCALE GENOMIC DNA]</scope>
    <source>
        <strain evidence="1 2">97</strain>
    </source>
</reference>
<evidence type="ECO:0000313" key="2">
    <source>
        <dbReference type="Proteomes" id="UP001300348"/>
    </source>
</evidence>
<dbReference type="Gene3D" id="3.90.1480.10">
    <property type="entry name" value="Alpha-2,3-sialyltransferase"/>
    <property type="match status" value="1"/>
</dbReference>
<dbReference type="EMBL" id="CP133647">
    <property type="protein sequence ID" value="WNH02114.1"/>
    <property type="molecule type" value="Genomic_DNA"/>
</dbReference>
<dbReference type="Proteomes" id="UP001300348">
    <property type="component" value="Chromosome"/>
</dbReference>